<feature type="region of interest" description="Disordered" evidence="7">
    <location>
        <begin position="288"/>
        <end position="307"/>
    </location>
</feature>
<evidence type="ECO:0000313" key="10">
    <source>
        <dbReference type="EMBL" id="GIL39899.1"/>
    </source>
</evidence>
<keyword evidence="2" id="KW-0547">Nucleotide-binding</keyword>
<evidence type="ECO:0000256" key="7">
    <source>
        <dbReference type="SAM" id="MobiDB-lite"/>
    </source>
</evidence>
<feature type="domain" description="Elongation factor EFG" evidence="8">
    <location>
        <begin position="594"/>
        <end position="684"/>
    </location>
</feature>
<protein>
    <recommendedName>
        <fullName evidence="1">Elongation factor G</fullName>
    </recommendedName>
</protein>
<dbReference type="Pfam" id="PF14492">
    <property type="entry name" value="EFG_III"/>
    <property type="match status" value="1"/>
</dbReference>
<dbReference type="PANTHER" id="PTHR43261">
    <property type="entry name" value="TRANSLATION ELONGATION FACTOR G-RELATED"/>
    <property type="match status" value="1"/>
</dbReference>
<evidence type="ECO:0000259" key="9">
    <source>
        <dbReference type="SMART" id="SM00889"/>
    </source>
</evidence>
<feature type="domain" description="Translation elongation factor EFG/EF2" evidence="9">
    <location>
        <begin position="475"/>
        <end position="592"/>
    </location>
</feature>
<sequence>MATRTLNQNAGNQNAGGPRTAVLVGPYTAGKTTLFESLLHMSGAIPRKGAVAAGTSVGDNGPEARARQTTIEPNIAHTTYLGDHWTLIDAPGSVELTQDAQACAMIADIVILVTEGDPDRAVSLAPWLRFLDAQHIPHAIFVNKMDKTSHRLRDVLAAFQLVSPKKLVLREVPLREGDQVVGYVDLVSERAWRFRPNQKSDLVELPDAAVPREREARQELLEAIADYDDAILEQLLEDRVPATADIYAQLAKDVAEETLVPVFFGSAENSNGVRRLWKALRHETPDVSRAAKRLSVPDSTDPGSGSGASFSATVFKTLHQPHAGKLSLARLWHGKASEGMSIGGRRLAGLYRMFGGELQKASEAVAGDVIALARLDELLTGQRIGLDGKGIETAGWPLAPQPTYTLAMQPADRKDEVKLTAGLHKLIDEDPSLSISHDGDTGQLLLHGQGDIHLAIAVERMKSRFNVAVVTAPPRVGYKETIRKPVRQHARHKRQTGGHGQFGDVHIEVRPQPRGAGYAFENKVVGGAIPKNYIPAVDLGIRDALSKGPLGFPVVDVAVALVDGTYHAVDSSDQAFRTTGWLAMQEALPKCDPVLLEPILELKIQIPNGFTAKVHGIVSGRRGQIVGLAARDGWPGWDEMSCRMPASETLDLATELRSATLGVGTFTTRFDHLQEVTGKLADRIVEERKRAIAA</sequence>
<dbReference type="Pfam" id="PF22042">
    <property type="entry name" value="EF-G_D2"/>
    <property type="match status" value="1"/>
</dbReference>
<evidence type="ECO:0000256" key="5">
    <source>
        <dbReference type="ARBA" id="ARBA00023134"/>
    </source>
</evidence>
<dbReference type="GO" id="GO:0003746">
    <property type="term" value="F:translation elongation factor activity"/>
    <property type="evidence" value="ECO:0007669"/>
    <property type="project" value="UniProtKB-KW"/>
</dbReference>
<dbReference type="GO" id="GO:0005525">
    <property type="term" value="F:GTP binding"/>
    <property type="evidence" value="ECO:0007669"/>
    <property type="project" value="UniProtKB-KW"/>
</dbReference>
<dbReference type="InterPro" id="IPR041095">
    <property type="entry name" value="EFG_II"/>
</dbReference>
<dbReference type="SUPFAM" id="SSF54211">
    <property type="entry name" value="Ribosomal protein S5 domain 2-like"/>
    <property type="match status" value="1"/>
</dbReference>
<keyword evidence="4" id="KW-0648">Protein biosynthesis</keyword>
<dbReference type="InterPro" id="IPR000795">
    <property type="entry name" value="T_Tr_GTP-bd_dom"/>
</dbReference>
<comment type="caution">
    <text evidence="10">The sequence shown here is derived from an EMBL/GenBank/DDBJ whole genome shotgun (WGS) entry which is preliminary data.</text>
</comment>
<name>A0A8S8XDN2_9PROT</name>
<dbReference type="NCBIfam" id="NF009379">
    <property type="entry name" value="PRK12740.1-3"/>
    <property type="match status" value="1"/>
</dbReference>
<dbReference type="InterPro" id="IPR035649">
    <property type="entry name" value="EFG_V"/>
</dbReference>
<evidence type="ECO:0000256" key="1">
    <source>
        <dbReference type="ARBA" id="ARBA00017872"/>
    </source>
</evidence>
<dbReference type="EMBL" id="BOPV01000001">
    <property type="protein sequence ID" value="GIL39899.1"/>
    <property type="molecule type" value="Genomic_DNA"/>
</dbReference>
<dbReference type="InterPro" id="IPR035647">
    <property type="entry name" value="EFG_III/V"/>
</dbReference>
<dbReference type="InterPro" id="IPR027417">
    <property type="entry name" value="P-loop_NTPase"/>
</dbReference>
<dbReference type="CDD" id="cd03713">
    <property type="entry name" value="EFG_mtEFG_C"/>
    <property type="match status" value="1"/>
</dbReference>
<dbReference type="InterPro" id="IPR005517">
    <property type="entry name" value="Transl_elong_EFG/EF2_IV"/>
</dbReference>
<dbReference type="Pfam" id="PF00679">
    <property type="entry name" value="EFG_C"/>
    <property type="match status" value="1"/>
</dbReference>
<evidence type="ECO:0000256" key="4">
    <source>
        <dbReference type="ARBA" id="ARBA00022917"/>
    </source>
</evidence>
<dbReference type="SUPFAM" id="SSF50447">
    <property type="entry name" value="Translation proteins"/>
    <property type="match status" value="1"/>
</dbReference>
<feature type="region of interest" description="Disordered" evidence="7">
    <location>
        <begin position="485"/>
        <end position="505"/>
    </location>
</feature>
<evidence type="ECO:0000256" key="3">
    <source>
        <dbReference type="ARBA" id="ARBA00022768"/>
    </source>
</evidence>
<dbReference type="FunFam" id="3.30.230.10:FF:000003">
    <property type="entry name" value="Elongation factor G"/>
    <property type="match status" value="1"/>
</dbReference>
<evidence type="ECO:0000259" key="8">
    <source>
        <dbReference type="SMART" id="SM00838"/>
    </source>
</evidence>
<dbReference type="InterPro" id="IPR009000">
    <property type="entry name" value="Transl_B-barrel_sf"/>
</dbReference>
<feature type="region of interest" description="Disordered" evidence="7">
    <location>
        <begin position="1"/>
        <end position="20"/>
    </location>
</feature>
<dbReference type="InterPro" id="IPR020568">
    <property type="entry name" value="Ribosomal_Su5_D2-typ_SF"/>
</dbReference>
<dbReference type="SUPFAM" id="SSF52540">
    <property type="entry name" value="P-loop containing nucleoside triphosphate hydrolases"/>
    <property type="match status" value="1"/>
</dbReference>
<keyword evidence="5" id="KW-0342">GTP-binding</keyword>
<keyword evidence="3 10" id="KW-0251">Elongation factor</keyword>
<dbReference type="Gene3D" id="3.40.50.300">
    <property type="entry name" value="P-loop containing nucleotide triphosphate hydrolases"/>
    <property type="match status" value="1"/>
</dbReference>
<evidence type="ECO:0000313" key="11">
    <source>
        <dbReference type="Proteomes" id="UP000681075"/>
    </source>
</evidence>
<reference evidence="10" key="1">
    <citation type="submission" date="2021-02" db="EMBL/GenBank/DDBJ databases">
        <title>Genome sequence of Rhodospirillales sp. strain TMPK1 isolated from soil.</title>
        <authorList>
            <person name="Nakai R."/>
            <person name="Kusada H."/>
            <person name="Tamaki H."/>
        </authorList>
    </citation>
    <scope>NUCLEOTIDE SEQUENCE</scope>
    <source>
        <strain evidence="10">TMPK1</strain>
    </source>
</reference>
<dbReference type="SMART" id="SM00889">
    <property type="entry name" value="EFG_IV"/>
    <property type="match status" value="1"/>
</dbReference>
<gene>
    <name evidence="10" type="primary">fusA_2</name>
    <name evidence="10" type="ORF">TMPK1_21360</name>
</gene>
<dbReference type="GO" id="GO:0032790">
    <property type="term" value="P:ribosome disassembly"/>
    <property type="evidence" value="ECO:0007669"/>
    <property type="project" value="TreeGrafter"/>
</dbReference>
<dbReference type="Pfam" id="PF03764">
    <property type="entry name" value="EFG_IV"/>
    <property type="match status" value="1"/>
</dbReference>
<dbReference type="SMART" id="SM00838">
    <property type="entry name" value="EFG_C"/>
    <property type="match status" value="1"/>
</dbReference>
<dbReference type="Gene3D" id="3.30.70.870">
    <property type="entry name" value="Elongation Factor G (Translational Gtpase), domain 3"/>
    <property type="match status" value="1"/>
</dbReference>
<comment type="function">
    <text evidence="6">Catalyzes the GTP-dependent ribosomal translocation step during translation elongation. During this step, the ribosome changes from the pre-translocational (PRE) to the post-translocational (POST) state as the newly formed A-site-bound peptidyl-tRNA and P-site-bound deacylated tRNA move to the P and E sites, respectively. Catalyzes the coordinated movement of the two tRNA molecules, the mRNA and conformational changes in the ribosome.</text>
</comment>
<dbReference type="InterPro" id="IPR053905">
    <property type="entry name" value="EF-G-like_DII"/>
</dbReference>
<proteinExistence type="predicted"/>
<dbReference type="GO" id="GO:0003924">
    <property type="term" value="F:GTPase activity"/>
    <property type="evidence" value="ECO:0007669"/>
    <property type="project" value="InterPro"/>
</dbReference>
<dbReference type="InterPro" id="IPR009022">
    <property type="entry name" value="EFG_III"/>
</dbReference>
<evidence type="ECO:0000256" key="6">
    <source>
        <dbReference type="ARBA" id="ARBA00024731"/>
    </source>
</evidence>
<accession>A0A8S8XDN2</accession>
<feature type="compositionally biased region" description="Polar residues" evidence="7">
    <location>
        <begin position="297"/>
        <end position="307"/>
    </location>
</feature>
<evidence type="ECO:0000256" key="2">
    <source>
        <dbReference type="ARBA" id="ARBA00022741"/>
    </source>
</evidence>
<dbReference type="CDD" id="cd04170">
    <property type="entry name" value="EF-G_bact"/>
    <property type="match status" value="1"/>
</dbReference>
<dbReference type="AlphaFoldDB" id="A0A8S8XDN2"/>
<dbReference type="InterPro" id="IPR047872">
    <property type="entry name" value="EFG_IV"/>
</dbReference>
<dbReference type="InterPro" id="IPR014721">
    <property type="entry name" value="Ribsml_uS5_D2-typ_fold_subgr"/>
</dbReference>
<dbReference type="Gene3D" id="3.30.230.10">
    <property type="match status" value="1"/>
</dbReference>
<dbReference type="RefSeq" id="WP_420243018.1">
    <property type="nucleotide sequence ID" value="NZ_BOPV01000001.1"/>
</dbReference>
<dbReference type="Pfam" id="PF00009">
    <property type="entry name" value="GTP_EFTU"/>
    <property type="match status" value="1"/>
</dbReference>
<dbReference type="PANTHER" id="PTHR43261:SF7">
    <property type="entry name" value="ELONGATION FACTOR G-LIKE PROTEIN"/>
    <property type="match status" value="1"/>
</dbReference>
<dbReference type="NCBIfam" id="NF009891">
    <property type="entry name" value="PRK13351.1-1"/>
    <property type="match status" value="1"/>
</dbReference>
<dbReference type="CDD" id="cd16262">
    <property type="entry name" value="EFG_III"/>
    <property type="match status" value="1"/>
</dbReference>
<organism evidence="10 11">
    <name type="scientific">Roseiterribacter gracilis</name>
    <dbReference type="NCBI Taxonomy" id="2812848"/>
    <lineage>
        <taxon>Bacteria</taxon>
        <taxon>Pseudomonadati</taxon>
        <taxon>Pseudomonadota</taxon>
        <taxon>Alphaproteobacteria</taxon>
        <taxon>Rhodospirillales</taxon>
        <taxon>Roseiterribacteraceae</taxon>
        <taxon>Roseiterribacter</taxon>
    </lineage>
</organism>
<dbReference type="Gene3D" id="3.30.70.240">
    <property type="match status" value="1"/>
</dbReference>
<dbReference type="InterPro" id="IPR000640">
    <property type="entry name" value="EFG_V-like"/>
</dbReference>
<feature type="compositionally biased region" description="Basic residues" evidence="7">
    <location>
        <begin position="485"/>
        <end position="496"/>
    </location>
</feature>
<dbReference type="GO" id="GO:0097216">
    <property type="term" value="F:guanosine tetraphosphate binding"/>
    <property type="evidence" value="ECO:0007669"/>
    <property type="project" value="UniProtKB-ARBA"/>
</dbReference>
<dbReference type="SUPFAM" id="SSF54980">
    <property type="entry name" value="EF-G C-terminal domain-like"/>
    <property type="match status" value="2"/>
</dbReference>
<keyword evidence="11" id="KW-1185">Reference proteome</keyword>
<dbReference type="CDD" id="cd01434">
    <property type="entry name" value="EFG_mtEFG1_IV"/>
    <property type="match status" value="1"/>
</dbReference>
<dbReference type="Gene3D" id="2.40.30.10">
    <property type="entry name" value="Translation factors"/>
    <property type="match status" value="1"/>
</dbReference>
<feature type="compositionally biased region" description="Low complexity" evidence="7">
    <location>
        <begin position="7"/>
        <end position="17"/>
    </location>
</feature>
<dbReference type="Proteomes" id="UP000681075">
    <property type="component" value="Unassembled WGS sequence"/>
</dbReference>